<name>A0ABP9Y675_9FUNG</name>
<organism evidence="1 2">
    <name type="scientific">Helicostylum pulchrum</name>
    <dbReference type="NCBI Taxonomy" id="562976"/>
    <lineage>
        <taxon>Eukaryota</taxon>
        <taxon>Fungi</taxon>
        <taxon>Fungi incertae sedis</taxon>
        <taxon>Mucoromycota</taxon>
        <taxon>Mucoromycotina</taxon>
        <taxon>Mucoromycetes</taxon>
        <taxon>Mucorales</taxon>
        <taxon>Mucorineae</taxon>
        <taxon>Mucoraceae</taxon>
        <taxon>Helicostylum</taxon>
    </lineage>
</organism>
<protein>
    <submittedName>
        <fullName evidence="1">Uncharacterized protein</fullName>
    </submittedName>
</protein>
<dbReference type="EMBL" id="BAABUJ010000021">
    <property type="protein sequence ID" value="GAA5802088.1"/>
    <property type="molecule type" value="Genomic_DNA"/>
</dbReference>
<proteinExistence type="predicted"/>
<sequence length="404" mass="47269">MLLCLQELVLSSHSVEEVTLPDSKVALVISHLDDYNYRQYFRYGHLIMRLKINSRMDFVHPVFTDKKDKAFKYQYKLSKPKLLALLSQLPSLNELDMIDTSHVRDYVDFLLDANMKHINKINTKYSFVPFDEDTPYYKFRDSISCMTLYYCESSILFNSQQINAFNSLSQFKRLTQLEFYNKHDINLTPLHVQDICPNLKHLKFASDYPIFETVMLHLLDKNSKINLNSIASLSHLELKVPSLLSVFTKYLVDYFLNQLIMITIDILSQGFFSWIDVVGMELALKLMEKVGKVKETFIIFELGERYEVQANDETKMPKYFKLSNAFSDGDFYITRILYDNDFHGPNVDLDLPDKNSSIIGPEIFNGLKFDFESEYRDAIYRCLEYSIISCPELQSFDVKCNTKV</sequence>
<evidence type="ECO:0000313" key="2">
    <source>
        <dbReference type="Proteomes" id="UP001476247"/>
    </source>
</evidence>
<gene>
    <name evidence="1" type="ORF">HPULCUR_007548</name>
</gene>
<comment type="caution">
    <text evidence="1">The sequence shown here is derived from an EMBL/GenBank/DDBJ whole genome shotgun (WGS) entry which is preliminary data.</text>
</comment>
<reference evidence="1 2" key="1">
    <citation type="submission" date="2024-04" db="EMBL/GenBank/DDBJ databases">
        <title>genome sequences of Mucor flavus KT1a and Helicostylum pulchrum KT1b strains isolation_sourced from the surface of a dry-aged beef.</title>
        <authorList>
            <person name="Toyotome T."/>
            <person name="Hosono M."/>
            <person name="Torimaru M."/>
            <person name="Fukuda K."/>
            <person name="Mikami N."/>
        </authorList>
    </citation>
    <scope>NUCLEOTIDE SEQUENCE [LARGE SCALE GENOMIC DNA]</scope>
    <source>
        <strain evidence="1 2">KT1b</strain>
    </source>
</reference>
<evidence type="ECO:0000313" key="1">
    <source>
        <dbReference type="EMBL" id="GAA5802088.1"/>
    </source>
</evidence>
<dbReference type="Proteomes" id="UP001476247">
    <property type="component" value="Unassembled WGS sequence"/>
</dbReference>
<keyword evidence="2" id="KW-1185">Reference proteome</keyword>
<accession>A0ABP9Y675</accession>